<feature type="domain" description="Glycosyl transferase family 1" evidence="2">
    <location>
        <begin position="156"/>
        <end position="281"/>
    </location>
</feature>
<dbReference type="InterPro" id="IPR028098">
    <property type="entry name" value="Glyco_trans_4-like_N"/>
</dbReference>
<dbReference type="Proteomes" id="UP000178109">
    <property type="component" value="Unassembled WGS sequence"/>
</dbReference>
<keyword evidence="1" id="KW-0808">Transferase</keyword>
<feature type="domain" description="Glycosyltransferase subfamily 4-like N-terminal" evidence="3">
    <location>
        <begin position="20"/>
        <end position="102"/>
    </location>
</feature>
<dbReference type="PANTHER" id="PTHR46401">
    <property type="entry name" value="GLYCOSYLTRANSFERASE WBBK-RELATED"/>
    <property type="match status" value="1"/>
</dbReference>
<comment type="caution">
    <text evidence="4">The sequence shown here is derived from an EMBL/GenBank/DDBJ whole genome shotgun (WGS) entry which is preliminary data.</text>
</comment>
<dbReference type="GO" id="GO:0009103">
    <property type="term" value="P:lipopolysaccharide biosynthetic process"/>
    <property type="evidence" value="ECO:0007669"/>
    <property type="project" value="TreeGrafter"/>
</dbReference>
<evidence type="ECO:0000259" key="3">
    <source>
        <dbReference type="Pfam" id="PF13477"/>
    </source>
</evidence>
<evidence type="ECO:0000313" key="5">
    <source>
        <dbReference type="Proteomes" id="UP000178109"/>
    </source>
</evidence>
<accession>A0A1G2BR56</accession>
<reference evidence="4 5" key="1">
    <citation type="journal article" date="2016" name="Nat. Commun.">
        <title>Thousands of microbial genomes shed light on interconnected biogeochemical processes in an aquifer system.</title>
        <authorList>
            <person name="Anantharaman K."/>
            <person name="Brown C.T."/>
            <person name="Hug L.A."/>
            <person name="Sharon I."/>
            <person name="Castelle C.J."/>
            <person name="Probst A.J."/>
            <person name="Thomas B.C."/>
            <person name="Singh A."/>
            <person name="Wilkins M.J."/>
            <person name="Karaoz U."/>
            <person name="Brodie E.L."/>
            <person name="Williams K.H."/>
            <person name="Hubbard S.S."/>
            <person name="Banfield J.F."/>
        </authorList>
    </citation>
    <scope>NUCLEOTIDE SEQUENCE [LARGE SCALE GENOMIC DNA]</scope>
</reference>
<proteinExistence type="predicted"/>
<name>A0A1G2BR56_9BACT</name>
<dbReference type="EMBL" id="MHKO01000059">
    <property type="protein sequence ID" value="OGY90840.1"/>
    <property type="molecule type" value="Genomic_DNA"/>
</dbReference>
<sequence length="339" mass="38493">MRLLIVAQKVDKNDPVLGFFHQWLEEFAKHCQNVIVICLAKGEYSLSSNIQVLPLGKESGQSRIKYLANFYKYIWQERNNYDAVFVHMNPEYVVLGGLLWRAWNKPIGLWYTHKSVNLKLRLALRLSHLIFTASRESFRLKSKKVRITGHGIDTEFFKPKERGGSAEFKIISVGRVSATKNQLSLVKIFAELSSQTQKLITLELIGAPAVDKDKKYLQQIKDFITVQGLGNKIMFLGAIPQRELVKHYQDADLLVNLSQTGSLDKDVLEAAACNLDVLTTNEAFQNILPKQYLANNSEPEIKRALLEKIERPLGATALRAVIESYHSLPRLIKLIVASF</sequence>
<dbReference type="AlphaFoldDB" id="A0A1G2BR56"/>
<evidence type="ECO:0000259" key="2">
    <source>
        <dbReference type="Pfam" id="PF00534"/>
    </source>
</evidence>
<gene>
    <name evidence="4" type="ORF">A3H70_03865</name>
</gene>
<organism evidence="4 5">
    <name type="scientific">Candidatus Komeilibacteria bacterium RIFCSPLOWO2_02_FULL_48_11</name>
    <dbReference type="NCBI Taxonomy" id="1798553"/>
    <lineage>
        <taxon>Bacteria</taxon>
        <taxon>Candidatus Komeiliibacteriota</taxon>
    </lineage>
</organism>
<dbReference type="InterPro" id="IPR001296">
    <property type="entry name" value="Glyco_trans_1"/>
</dbReference>
<protein>
    <submittedName>
        <fullName evidence="4">Uncharacterized protein</fullName>
    </submittedName>
</protein>
<dbReference type="STRING" id="1798553.A3H70_03865"/>
<dbReference type="SUPFAM" id="SSF53756">
    <property type="entry name" value="UDP-Glycosyltransferase/glycogen phosphorylase"/>
    <property type="match status" value="1"/>
</dbReference>
<evidence type="ECO:0000313" key="4">
    <source>
        <dbReference type="EMBL" id="OGY90840.1"/>
    </source>
</evidence>
<dbReference type="PANTHER" id="PTHR46401:SF2">
    <property type="entry name" value="GLYCOSYLTRANSFERASE WBBK-RELATED"/>
    <property type="match status" value="1"/>
</dbReference>
<evidence type="ECO:0000256" key="1">
    <source>
        <dbReference type="ARBA" id="ARBA00022679"/>
    </source>
</evidence>
<dbReference type="Pfam" id="PF13477">
    <property type="entry name" value="Glyco_trans_4_2"/>
    <property type="match status" value="1"/>
</dbReference>
<dbReference type="Gene3D" id="3.40.50.2000">
    <property type="entry name" value="Glycogen Phosphorylase B"/>
    <property type="match status" value="2"/>
</dbReference>
<dbReference type="Pfam" id="PF00534">
    <property type="entry name" value="Glycos_transf_1"/>
    <property type="match status" value="1"/>
</dbReference>
<dbReference type="GO" id="GO:0016757">
    <property type="term" value="F:glycosyltransferase activity"/>
    <property type="evidence" value="ECO:0007669"/>
    <property type="project" value="InterPro"/>
</dbReference>